<sequence>MDFWGTVLVVFRRWFVTLPAFALAVGVTIAVYLSIPVTYTSTTVLVLTTPTTGGSLPSNPKYPNGLTNPLLNFDRGLSMTASILIGALATPETAAALGASPEGDPSYEVNNGSTNPELLAQTPFVFITGESASPAAARDIVMRVEARARKILAERQEALKAPRATFIRIDRAVPATMPEPQKGRKMRSAAVALALGAAATLVAAFAAESIAQAMRVRKGRKVRRAGGAADAEPYGPSTVSVTDRTRPRPSEGRQPAVSG</sequence>
<evidence type="ECO:0000313" key="3">
    <source>
        <dbReference type="EMBL" id="KAB8180547.1"/>
    </source>
</evidence>
<evidence type="ECO:0008006" key="5">
    <source>
        <dbReference type="Google" id="ProtNLM"/>
    </source>
</evidence>
<accession>A0A5N6BHN2</accession>
<evidence type="ECO:0000256" key="2">
    <source>
        <dbReference type="SAM" id="Phobius"/>
    </source>
</evidence>
<dbReference type="RefSeq" id="WP_139578978.1">
    <property type="nucleotide sequence ID" value="NZ_VDMA02000021.1"/>
</dbReference>
<feature type="transmembrane region" description="Helical" evidence="2">
    <location>
        <begin position="189"/>
        <end position="207"/>
    </location>
</feature>
<dbReference type="EMBL" id="VDMA02000021">
    <property type="protein sequence ID" value="KAB8180547.1"/>
    <property type="molecule type" value="Genomic_DNA"/>
</dbReference>
<keyword evidence="2" id="KW-1133">Transmembrane helix</keyword>
<protein>
    <recommendedName>
        <fullName evidence="5">Polysaccharide chain length determinant N-terminal domain-containing protein</fullName>
    </recommendedName>
</protein>
<reference evidence="3 4" key="1">
    <citation type="submission" date="2019-10" db="EMBL/GenBank/DDBJ databases">
        <title>Nonomuraea sp. nov., isolated from Phyllanthus amarus.</title>
        <authorList>
            <person name="Klykleung N."/>
            <person name="Tanasupawat S."/>
        </authorList>
    </citation>
    <scope>NUCLEOTIDE SEQUENCE [LARGE SCALE GENOMIC DNA]</scope>
    <source>
        <strain evidence="3 4">CR1-09</strain>
    </source>
</reference>
<keyword evidence="2" id="KW-0472">Membrane</keyword>
<feature type="transmembrane region" description="Helical" evidence="2">
    <location>
        <begin position="14"/>
        <end position="35"/>
    </location>
</feature>
<gene>
    <name evidence="3" type="ORF">FH610_032085</name>
</gene>
<keyword evidence="2" id="KW-0812">Transmembrane</keyword>
<comment type="caution">
    <text evidence="3">The sequence shown here is derived from an EMBL/GenBank/DDBJ whole genome shotgun (WGS) entry which is preliminary data.</text>
</comment>
<dbReference type="Proteomes" id="UP000313066">
    <property type="component" value="Unassembled WGS sequence"/>
</dbReference>
<proteinExistence type="predicted"/>
<name>A0A5N6BHN2_9ACTN</name>
<organism evidence="3 4">
    <name type="scientific">Microbispora catharanthi</name>
    <dbReference type="NCBI Taxonomy" id="1712871"/>
    <lineage>
        <taxon>Bacteria</taxon>
        <taxon>Bacillati</taxon>
        <taxon>Actinomycetota</taxon>
        <taxon>Actinomycetes</taxon>
        <taxon>Streptosporangiales</taxon>
        <taxon>Streptosporangiaceae</taxon>
        <taxon>Microbispora</taxon>
    </lineage>
</organism>
<feature type="region of interest" description="Disordered" evidence="1">
    <location>
        <begin position="220"/>
        <end position="259"/>
    </location>
</feature>
<dbReference type="AlphaFoldDB" id="A0A5N6BHN2"/>
<evidence type="ECO:0000256" key="1">
    <source>
        <dbReference type="SAM" id="MobiDB-lite"/>
    </source>
</evidence>
<evidence type="ECO:0000313" key="4">
    <source>
        <dbReference type="Proteomes" id="UP000313066"/>
    </source>
</evidence>
<keyword evidence="4" id="KW-1185">Reference proteome</keyword>